<dbReference type="InterPro" id="IPR041685">
    <property type="entry name" value="AAA_GajA/Old/RecF-like"/>
</dbReference>
<dbReference type="GO" id="GO:0006302">
    <property type="term" value="P:double-strand break repair"/>
    <property type="evidence" value="ECO:0007669"/>
    <property type="project" value="TreeGrafter"/>
</dbReference>
<dbReference type="GO" id="GO:0000731">
    <property type="term" value="P:DNA synthesis involved in DNA repair"/>
    <property type="evidence" value="ECO:0007669"/>
    <property type="project" value="TreeGrafter"/>
</dbReference>
<comment type="caution">
    <text evidence="2">The sequence shown here is derived from an EMBL/GenBank/DDBJ whole genome shotgun (WGS) entry which is preliminary data.</text>
</comment>
<dbReference type="RefSeq" id="WP_152059265.1">
    <property type="nucleotide sequence ID" value="NZ_CABVSS010000038.1"/>
</dbReference>
<dbReference type="Pfam" id="PF13175">
    <property type="entry name" value="AAA_15"/>
    <property type="match status" value="1"/>
</dbReference>
<feature type="domain" description="Endonuclease GajA/Old nuclease/RecF-like AAA" evidence="1">
    <location>
        <begin position="50"/>
        <end position="424"/>
    </location>
</feature>
<dbReference type="SUPFAM" id="SSF52540">
    <property type="entry name" value="P-loop containing nucleoside triphosphate hydrolases"/>
    <property type="match status" value="1"/>
</dbReference>
<dbReference type="GO" id="GO:0016887">
    <property type="term" value="F:ATP hydrolysis activity"/>
    <property type="evidence" value="ECO:0007669"/>
    <property type="project" value="InterPro"/>
</dbReference>
<dbReference type="InterPro" id="IPR027417">
    <property type="entry name" value="P-loop_NTPase"/>
</dbReference>
<proteinExistence type="predicted"/>
<evidence type="ECO:0000313" key="3">
    <source>
        <dbReference type="Proteomes" id="UP001171529"/>
    </source>
</evidence>
<dbReference type="PANTHER" id="PTHR32182">
    <property type="entry name" value="DNA REPLICATION AND REPAIR PROTEIN RECF"/>
    <property type="match status" value="1"/>
</dbReference>
<gene>
    <name evidence="2" type="ORF">O8C91_05240</name>
</gene>
<sequence length="566" mass="67803">MELVYLWVEEYKNIKNQGFNFSPRFECEYNQDTKELTINENENYVSIFPNNINITAIIGENGSGKSNLLEILSNYISDDKLTIKVFYDGAKFLYKTNNLMEINTMFTKQDVSELTILYTEIPSNNSIDNQNITNISLWKQLQKNDYEIFENFNLIKNKMQTSHMILIKKYDFLPGINKKPQYIEFSFNHYYFDNIKHNDIDLIFIGILKILVDRDYDKYKEGNDIDEYLSYGYENLSKNDVKKFIKEYISEQDTLDWLKSLIDLINQFMKNYSQILHSKVNYIEQLIPKRNKKNEFDEDEDENNKIRTFRILIKFEDFNEDFLNSIENLFSYSREELIINLKWDITLSTGEESFLNLFASLYNCIKKYSYSLEHINIIVDEIEAYLHPNWQKQFIDLIIKFFNLKGIKYNSKTNIILTSHSPFILSDLPKENVIFLKNGKQEYPFKNNEQTFGANIHTLLSHAFFMEYGLLGEFAKNKIKEIKKFYDFIQKFKSKINAKEKIKKRVKKYYLNKKERFNHIQSIIGEPFLQTIMKNYLDELEILFNGKKEFLDKEIKRLEELRKELK</sequence>
<name>A0AAW7PRC9_9BACT</name>
<dbReference type="GO" id="GO:0005524">
    <property type="term" value="F:ATP binding"/>
    <property type="evidence" value="ECO:0007669"/>
    <property type="project" value="InterPro"/>
</dbReference>
<dbReference type="PANTHER" id="PTHR32182:SF22">
    <property type="entry name" value="ATP-DEPENDENT ENDONUCLEASE, OLD FAMILY-RELATED"/>
    <property type="match status" value="1"/>
</dbReference>
<protein>
    <submittedName>
        <fullName evidence="2">AAA family ATPase</fullName>
    </submittedName>
</protein>
<reference evidence="2" key="2">
    <citation type="journal article" date="2023" name="Microorganisms">
        <title>Genomic Characterization of Arcobacter butzleri Strains Isolated from Various Sources in Lithuania.</title>
        <authorList>
            <person name="Uljanovas D."/>
            <person name="Golz G."/>
            <person name="Fleischmann S."/>
            <person name="Kudirkiene E."/>
            <person name="Kasetiene N."/>
            <person name="Grineviciene A."/>
            <person name="Tamuleviciene E."/>
            <person name="Aksomaitiene J."/>
            <person name="Alter T."/>
            <person name="Malakauskas M."/>
        </authorList>
    </citation>
    <scope>NUCLEOTIDE SEQUENCE</scope>
    <source>
        <strain evidence="2">RCM39</strain>
    </source>
</reference>
<evidence type="ECO:0000259" key="1">
    <source>
        <dbReference type="Pfam" id="PF13175"/>
    </source>
</evidence>
<organism evidence="2 3">
    <name type="scientific">Aliarcobacter butzleri</name>
    <dbReference type="NCBI Taxonomy" id="28197"/>
    <lineage>
        <taxon>Bacteria</taxon>
        <taxon>Pseudomonadati</taxon>
        <taxon>Campylobacterota</taxon>
        <taxon>Epsilonproteobacteria</taxon>
        <taxon>Campylobacterales</taxon>
        <taxon>Arcobacteraceae</taxon>
        <taxon>Aliarcobacter</taxon>
    </lineage>
</organism>
<dbReference type="AlphaFoldDB" id="A0AAW7PRC9"/>
<evidence type="ECO:0000313" key="2">
    <source>
        <dbReference type="EMBL" id="MDN5063598.1"/>
    </source>
</evidence>
<dbReference type="Proteomes" id="UP001171529">
    <property type="component" value="Unassembled WGS sequence"/>
</dbReference>
<dbReference type="Gene3D" id="3.40.50.300">
    <property type="entry name" value="P-loop containing nucleotide triphosphate hydrolases"/>
    <property type="match status" value="1"/>
</dbReference>
<accession>A0AAW7PRC9</accession>
<dbReference type="EMBL" id="JAPZDC010000003">
    <property type="protein sequence ID" value="MDN5063598.1"/>
    <property type="molecule type" value="Genomic_DNA"/>
</dbReference>
<reference evidence="2" key="1">
    <citation type="submission" date="2022-12" db="EMBL/GenBank/DDBJ databases">
        <authorList>
            <person name="Uljanovas D."/>
        </authorList>
    </citation>
    <scope>NUCLEOTIDE SEQUENCE</scope>
    <source>
        <strain evidence="2">RCM39</strain>
    </source>
</reference>